<dbReference type="InterPro" id="IPR006143">
    <property type="entry name" value="RND_pump_MFP"/>
</dbReference>
<dbReference type="Pfam" id="PF25954">
    <property type="entry name" value="Beta-barrel_RND_2"/>
    <property type="match status" value="1"/>
</dbReference>
<dbReference type="SUPFAM" id="SSF111369">
    <property type="entry name" value="HlyD-like secretion proteins"/>
    <property type="match status" value="1"/>
</dbReference>
<evidence type="ECO:0000256" key="2">
    <source>
        <dbReference type="SAM" id="Phobius"/>
    </source>
</evidence>
<dbReference type="PANTHER" id="PTHR30469:SF11">
    <property type="entry name" value="BLL4320 PROTEIN"/>
    <property type="match status" value="1"/>
</dbReference>
<dbReference type="GO" id="GO:1990281">
    <property type="term" value="C:efflux pump complex"/>
    <property type="evidence" value="ECO:0007669"/>
    <property type="project" value="TreeGrafter"/>
</dbReference>
<feature type="domain" description="Multidrug resistance protein MdtA-like barrel-sandwich hybrid" evidence="4">
    <location>
        <begin position="87"/>
        <end position="205"/>
    </location>
</feature>
<evidence type="ECO:0000313" key="6">
    <source>
        <dbReference type="EMBL" id="OAQ15067.1"/>
    </source>
</evidence>
<sequence length="405" mass="43880">MTEQVTYEQNKPGKGRKFLIVITLIVVLLAFAGVVGMQQFIAGKKAEAAANMPETVSEVTVMQVESREWTPMIGATGSIRPNQGAMLSAQAAGTVTRVAVSSGDRVRKGQLLVEIDSSAERASLKASEAQLPNALANYNRYKNLVASNSASRMEFDNAKATYEALVANIEALKEQIVRRQIYAPFDGMAGIVNVNVGQFVTAGTEIVRVEDQSSMKIRFTLPQTDLERIEIGQKVTATIDALPGQTFPARISAMDPAVDRTTGLINLEAVVTEGQNKLLSGMFARLNIAMPTQYNQVVVPQIAVAYTMYGESVYVLQDLSDEDKSLVSKMAEQNPSLQVDKIYRVKQAEVKTLERRGIYSQLAKGVNVGDVIVTGGMQRISNGSLVMVSEREAVGVTAPAQNNKL</sequence>
<dbReference type="RefSeq" id="WP_025289371.1">
    <property type="nucleotide sequence ID" value="NZ_JACI01000001.1"/>
</dbReference>
<dbReference type="InterPro" id="IPR058624">
    <property type="entry name" value="MdtA-like_HH"/>
</dbReference>
<dbReference type="NCBIfam" id="TIGR01730">
    <property type="entry name" value="RND_mfp"/>
    <property type="match status" value="1"/>
</dbReference>
<dbReference type="Pfam" id="PF25876">
    <property type="entry name" value="HH_MFP_RND"/>
    <property type="match status" value="1"/>
</dbReference>
<dbReference type="InterPro" id="IPR058792">
    <property type="entry name" value="Beta-barrel_RND_2"/>
</dbReference>
<reference evidence="6 7" key="1">
    <citation type="submission" date="2014-01" db="EMBL/GenBank/DDBJ databases">
        <authorList>
            <person name="Zuccon D."/>
        </authorList>
    </citation>
    <scope>NUCLEOTIDE SEQUENCE [LARGE SCALE GENOMIC DNA]</scope>
    <source>
        <strain evidence="6 7">Y31</strain>
    </source>
</reference>
<dbReference type="GO" id="GO:0015562">
    <property type="term" value="F:efflux transmembrane transporter activity"/>
    <property type="evidence" value="ECO:0007669"/>
    <property type="project" value="TreeGrafter"/>
</dbReference>
<dbReference type="FunFam" id="2.40.30.170:FF:000010">
    <property type="entry name" value="Efflux RND transporter periplasmic adaptor subunit"/>
    <property type="match status" value="1"/>
</dbReference>
<name>A0A179CZR7_BIBTR</name>
<dbReference type="InterPro" id="IPR058625">
    <property type="entry name" value="MdtA-like_BSH"/>
</dbReference>
<dbReference type="PATRIC" id="fig|1261658.3.peg.108"/>
<evidence type="ECO:0000259" key="3">
    <source>
        <dbReference type="Pfam" id="PF25876"/>
    </source>
</evidence>
<dbReference type="Gene3D" id="2.40.30.170">
    <property type="match status" value="1"/>
</dbReference>
<dbReference type="AlphaFoldDB" id="A0A179CZR7"/>
<keyword evidence="2" id="KW-0812">Transmembrane</keyword>
<proteinExistence type="inferred from homology"/>
<comment type="similarity">
    <text evidence="1">Belongs to the membrane fusion protein (MFP) (TC 8.A.1) family.</text>
</comment>
<dbReference type="PANTHER" id="PTHR30469">
    <property type="entry name" value="MULTIDRUG RESISTANCE PROTEIN MDTA"/>
    <property type="match status" value="1"/>
</dbReference>
<keyword evidence="2" id="KW-0472">Membrane</keyword>
<dbReference type="Gene3D" id="1.10.287.470">
    <property type="entry name" value="Helix hairpin bin"/>
    <property type="match status" value="1"/>
</dbReference>
<evidence type="ECO:0000313" key="7">
    <source>
        <dbReference type="Proteomes" id="UP000078358"/>
    </source>
</evidence>
<protein>
    <submittedName>
        <fullName evidence="6">Membrane protein</fullName>
    </submittedName>
</protein>
<organism evidence="6 7">
    <name type="scientific">Bibersteinia trehalosi Y31</name>
    <dbReference type="NCBI Taxonomy" id="1261658"/>
    <lineage>
        <taxon>Bacteria</taxon>
        <taxon>Pseudomonadati</taxon>
        <taxon>Pseudomonadota</taxon>
        <taxon>Gammaproteobacteria</taxon>
        <taxon>Pasteurellales</taxon>
        <taxon>Pasteurellaceae</taxon>
        <taxon>Bibersteinia</taxon>
    </lineage>
</organism>
<dbReference type="Proteomes" id="UP000078358">
    <property type="component" value="Unassembled WGS sequence"/>
</dbReference>
<gene>
    <name evidence="6" type="ORF">F480_00530</name>
</gene>
<dbReference type="Pfam" id="PF25917">
    <property type="entry name" value="BSH_RND"/>
    <property type="match status" value="1"/>
</dbReference>
<dbReference type="Gene3D" id="2.40.50.100">
    <property type="match status" value="1"/>
</dbReference>
<keyword evidence="2" id="KW-1133">Transmembrane helix</keyword>
<dbReference type="EMBL" id="JACI01000001">
    <property type="protein sequence ID" value="OAQ15067.1"/>
    <property type="molecule type" value="Genomic_DNA"/>
</dbReference>
<evidence type="ECO:0000259" key="4">
    <source>
        <dbReference type="Pfam" id="PF25917"/>
    </source>
</evidence>
<feature type="domain" description="Multidrug resistance protein MdtA-like alpha-helical hairpin" evidence="3">
    <location>
        <begin position="121"/>
        <end position="171"/>
    </location>
</feature>
<feature type="domain" description="CusB-like beta-barrel" evidence="5">
    <location>
        <begin position="219"/>
        <end position="289"/>
    </location>
</feature>
<evidence type="ECO:0000256" key="1">
    <source>
        <dbReference type="ARBA" id="ARBA00009477"/>
    </source>
</evidence>
<evidence type="ECO:0000259" key="5">
    <source>
        <dbReference type="Pfam" id="PF25954"/>
    </source>
</evidence>
<accession>A0A179CZR7</accession>
<dbReference type="Gene3D" id="2.40.420.20">
    <property type="match status" value="1"/>
</dbReference>
<feature type="transmembrane region" description="Helical" evidence="2">
    <location>
        <begin position="18"/>
        <end position="37"/>
    </location>
</feature>
<comment type="caution">
    <text evidence="6">The sequence shown here is derived from an EMBL/GenBank/DDBJ whole genome shotgun (WGS) entry which is preliminary data.</text>
</comment>